<reference evidence="2 3" key="1">
    <citation type="journal article" date="2007" name="Int. J. Syst. Evol. Microbiol.">
        <title>Description of Pelomonas aquatica sp. nov. and Pelomonas puraquae sp. nov., isolated from industrial and haemodialysis water.</title>
        <authorList>
            <person name="Gomila M."/>
            <person name="Bowien B."/>
            <person name="Falsen E."/>
            <person name="Moore E.R."/>
            <person name="Lalucat J."/>
        </authorList>
    </citation>
    <scope>NUCLEOTIDE SEQUENCE [LARGE SCALE GENOMIC DNA]</scope>
    <source>
        <strain evidence="2 3">CCUG 52769</strain>
    </source>
</reference>
<evidence type="ECO:0000313" key="3">
    <source>
        <dbReference type="Proteomes" id="UP000197446"/>
    </source>
</evidence>
<organism evidence="2 3">
    <name type="scientific">Roseateles puraquae</name>
    <dbReference type="NCBI Taxonomy" id="431059"/>
    <lineage>
        <taxon>Bacteria</taxon>
        <taxon>Pseudomonadati</taxon>
        <taxon>Pseudomonadota</taxon>
        <taxon>Betaproteobacteria</taxon>
        <taxon>Burkholderiales</taxon>
        <taxon>Sphaerotilaceae</taxon>
        <taxon>Roseateles</taxon>
    </lineage>
</organism>
<accession>A0A254N6B1</accession>
<feature type="signal peptide" evidence="1">
    <location>
        <begin position="1"/>
        <end position="20"/>
    </location>
</feature>
<gene>
    <name evidence="2" type="ORF">CDO81_13830</name>
</gene>
<protein>
    <submittedName>
        <fullName evidence="2">Uncharacterized protein</fullName>
    </submittedName>
</protein>
<name>A0A254N6B1_9BURK</name>
<dbReference type="AlphaFoldDB" id="A0A254N6B1"/>
<sequence length="203" mass="22585">MYRISLLLGAMLSVCTSSFALPEEGDDFQDQCTQEQVTILYYQGTAYCTASVNGINYPLSLFVEKTTESSVILNGGNGASCRAQVPFYTSEASVRNVCKRVPAQPFYRMEHTYLGCISQRATGKLNWSRYQNKLYFVERSVNGGAFQPVGTFTADSPVLQYSISPPGGRFVYRLQAQETTNGVYGSWSYVTLNVPNCQGMKDW</sequence>
<comment type="caution">
    <text evidence="2">The sequence shown here is derived from an EMBL/GenBank/DDBJ whole genome shotgun (WGS) entry which is preliminary data.</text>
</comment>
<dbReference type="EMBL" id="NISI01000005">
    <property type="protein sequence ID" value="OWR03569.1"/>
    <property type="molecule type" value="Genomic_DNA"/>
</dbReference>
<keyword evidence="3" id="KW-1185">Reference proteome</keyword>
<feature type="chain" id="PRO_5012874611" evidence="1">
    <location>
        <begin position="21"/>
        <end position="203"/>
    </location>
</feature>
<evidence type="ECO:0000256" key="1">
    <source>
        <dbReference type="SAM" id="SignalP"/>
    </source>
</evidence>
<proteinExistence type="predicted"/>
<keyword evidence="1" id="KW-0732">Signal</keyword>
<evidence type="ECO:0000313" key="2">
    <source>
        <dbReference type="EMBL" id="OWR03569.1"/>
    </source>
</evidence>
<dbReference type="OrthoDB" id="6316087at2"/>
<dbReference type="Proteomes" id="UP000197446">
    <property type="component" value="Unassembled WGS sequence"/>
</dbReference>
<dbReference type="RefSeq" id="WP_088483805.1">
    <property type="nucleotide sequence ID" value="NZ_JBCNLH010000001.1"/>
</dbReference>